<sequence>MEVKIERLEVLRASREDGRLRLHLIRDADVEEEEQVEEEEKIEEVIEEEGQVEEEEKEEEIEETIEEEDEEEGMSEKWEFPVKSGGGNGFQRCHKLVHFQEFVVLVELPKYLLDD</sequence>
<gene>
    <name evidence="1" type="ORF">LOK49_LG02G02145</name>
</gene>
<keyword evidence="2" id="KW-1185">Reference proteome</keyword>
<reference evidence="1 2" key="1">
    <citation type="journal article" date="2022" name="Plant J.">
        <title>Chromosome-level genome of Camellia lanceoleosa provides a valuable resource for understanding genome evolution and self-incompatibility.</title>
        <authorList>
            <person name="Gong W."/>
            <person name="Xiao S."/>
            <person name="Wang L."/>
            <person name="Liao Z."/>
            <person name="Chang Y."/>
            <person name="Mo W."/>
            <person name="Hu G."/>
            <person name="Li W."/>
            <person name="Zhao G."/>
            <person name="Zhu H."/>
            <person name="Hu X."/>
            <person name="Ji K."/>
            <person name="Xiang X."/>
            <person name="Song Q."/>
            <person name="Yuan D."/>
            <person name="Jin S."/>
            <person name="Zhang L."/>
        </authorList>
    </citation>
    <scope>NUCLEOTIDE SEQUENCE [LARGE SCALE GENOMIC DNA]</scope>
    <source>
        <strain evidence="1">SQ_2022a</strain>
    </source>
</reference>
<dbReference type="Proteomes" id="UP001060215">
    <property type="component" value="Chromosome 3"/>
</dbReference>
<name>A0ACC0ISR0_9ERIC</name>
<evidence type="ECO:0000313" key="2">
    <source>
        <dbReference type="Proteomes" id="UP001060215"/>
    </source>
</evidence>
<comment type="caution">
    <text evidence="1">The sequence shown here is derived from an EMBL/GenBank/DDBJ whole genome shotgun (WGS) entry which is preliminary data.</text>
</comment>
<evidence type="ECO:0000313" key="1">
    <source>
        <dbReference type="EMBL" id="KAI8027474.1"/>
    </source>
</evidence>
<protein>
    <submittedName>
        <fullName evidence="1">Uncharacterized protein</fullName>
    </submittedName>
</protein>
<proteinExistence type="predicted"/>
<accession>A0ACC0ISR0</accession>
<dbReference type="EMBL" id="CM045760">
    <property type="protein sequence ID" value="KAI8027474.1"/>
    <property type="molecule type" value="Genomic_DNA"/>
</dbReference>
<organism evidence="1 2">
    <name type="scientific">Camellia lanceoleosa</name>
    <dbReference type="NCBI Taxonomy" id="1840588"/>
    <lineage>
        <taxon>Eukaryota</taxon>
        <taxon>Viridiplantae</taxon>
        <taxon>Streptophyta</taxon>
        <taxon>Embryophyta</taxon>
        <taxon>Tracheophyta</taxon>
        <taxon>Spermatophyta</taxon>
        <taxon>Magnoliopsida</taxon>
        <taxon>eudicotyledons</taxon>
        <taxon>Gunneridae</taxon>
        <taxon>Pentapetalae</taxon>
        <taxon>asterids</taxon>
        <taxon>Ericales</taxon>
        <taxon>Theaceae</taxon>
        <taxon>Camellia</taxon>
    </lineage>
</organism>